<dbReference type="EMBL" id="JAUBDI010000030">
    <property type="protein sequence ID" value="MDW0115123.1"/>
    <property type="molecule type" value="Genomic_DNA"/>
</dbReference>
<dbReference type="RefSeq" id="WP_317946699.1">
    <property type="nucleotide sequence ID" value="NZ_JAUBDI010000030.1"/>
</dbReference>
<organism evidence="3 4">
    <name type="scientific">Sporosarcina saromensis</name>
    <dbReference type="NCBI Taxonomy" id="359365"/>
    <lineage>
        <taxon>Bacteria</taxon>
        <taxon>Bacillati</taxon>
        <taxon>Bacillota</taxon>
        <taxon>Bacilli</taxon>
        <taxon>Bacillales</taxon>
        <taxon>Caryophanaceae</taxon>
        <taxon>Sporosarcina</taxon>
    </lineage>
</organism>
<keyword evidence="1 3" id="KW-0378">Hydrolase</keyword>
<dbReference type="PANTHER" id="PTHR43798">
    <property type="entry name" value="MONOACYLGLYCEROL LIPASE"/>
    <property type="match status" value="1"/>
</dbReference>
<accession>A0ABU4GDQ0</accession>
<dbReference type="Gene3D" id="3.40.50.1820">
    <property type="entry name" value="alpha/beta hydrolase"/>
    <property type="match status" value="1"/>
</dbReference>
<reference evidence="3 4" key="1">
    <citation type="submission" date="2023-06" db="EMBL/GenBank/DDBJ databases">
        <title>Sporosarcina sp. nov., isolated from Korean traditional fermented seafood 'Jeotgal'.</title>
        <authorList>
            <person name="Yang A.I."/>
            <person name="Shin N.-R."/>
        </authorList>
    </citation>
    <scope>NUCLEOTIDE SEQUENCE [LARGE SCALE GENOMIC DNA]</scope>
    <source>
        <strain evidence="3 4">KCTC13119</strain>
    </source>
</reference>
<protein>
    <submittedName>
        <fullName evidence="3">Alpha/beta hydrolase</fullName>
    </submittedName>
</protein>
<dbReference type="Proteomes" id="UP001282284">
    <property type="component" value="Unassembled WGS sequence"/>
</dbReference>
<gene>
    <name evidence="3" type="ORF">QT711_18340</name>
</gene>
<comment type="caution">
    <text evidence="3">The sequence shown here is derived from an EMBL/GenBank/DDBJ whole genome shotgun (WGS) entry which is preliminary data.</text>
</comment>
<evidence type="ECO:0000259" key="2">
    <source>
        <dbReference type="Pfam" id="PF00561"/>
    </source>
</evidence>
<evidence type="ECO:0000313" key="4">
    <source>
        <dbReference type="Proteomes" id="UP001282284"/>
    </source>
</evidence>
<dbReference type="GO" id="GO:0016787">
    <property type="term" value="F:hydrolase activity"/>
    <property type="evidence" value="ECO:0007669"/>
    <property type="project" value="UniProtKB-KW"/>
</dbReference>
<name>A0ABU4GDQ0_9BACL</name>
<dbReference type="PANTHER" id="PTHR43798:SF31">
    <property type="entry name" value="AB HYDROLASE SUPERFAMILY PROTEIN YCLE"/>
    <property type="match status" value="1"/>
</dbReference>
<proteinExistence type="predicted"/>
<feature type="domain" description="AB hydrolase-1" evidence="2">
    <location>
        <begin position="42"/>
        <end position="265"/>
    </location>
</feature>
<evidence type="ECO:0000313" key="3">
    <source>
        <dbReference type="EMBL" id="MDW0115123.1"/>
    </source>
</evidence>
<keyword evidence="4" id="KW-1185">Reference proteome</keyword>
<sequence>MWKQRLIDTERGTFEVFEKGEGEPLAVTHLYSEYDERGNAFANPFTVHYHVYLINLRGAGHSVAAETDAQYSMEETVLDLEAIRIALGHNKWGIAGHSTGGMLTLKYAVNYPDSLTKIIAGGAAASIAYSADPGSIYCRENPHFQRIIEIMNRIDTPDVPLEERQAISREWNLMSFYSEEKMEAAYKKSNSGKTVGDRLTYFRKVDCKTFDLREQLPSVQLPAFIYSGLHDAQCPHKFGMEIAKLLPNARFMSFERSNHYPFLEEEEEFERFVERTIRT</sequence>
<evidence type="ECO:0000256" key="1">
    <source>
        <dbReference type="ARBA" id="ARBA00022801"/>
    </source>
</evidence>
<dbReference type="InterPro" id="IPR050266">
    <property type="entry name" value="AB_hydrolase_sf"/>
</dbReference>
<dbReference type="Gene3D" id="6.10.140.700">
    <property type="match status" value="1"/>
</dbReference>
<dbReference type="InterPro" id="IPR029058">
    <property type="entry name" value="AB_hydrolase_fold"/>
</dbReference>
<dbReference type="InterPro" id="IPR000073">
    <property type="entry name" value="AB_hydrolase_1"/>
</dbReference>
<dbReference type="Pfam" id="PF00561">
    <property type="entry name" value="Abhydrolase_1"/>
    <property type="match status" value="1"/>
</dbReference>
<dbReference type="SUPFAM" id="SSF53474">
    <property type="entry name" value="alpha/beta-Hydrolases"/>
    <property type="match status" value="1"/>
</dbReference>